<evidence type="ECO:0000313" key="2">
    <source>
        <dbReference type="EMBL" id="MQS17340.1"/>
    </source>
</evidence>
<dbReference type="Proteomes" id="UP000450000">
    <property type="component" value="Unassembled WGS sequence"/>
</dbReference>
<comment type="caution">
    <text evidence="2">The sequence shown here is derived from an EMBL/GenBank/DDBJ whole genome shotgun (WGS) entry which is preliminary data.</text>
</comment>
<dbReference type="InterPro" id="IPR053141">
    <property type="entry name" value="Mycobact_SerProt_Inhib_Rv3364c"/>
</dbReference>
<protein>
    <submittedName>
        <fullName evidence="2">Roadblock/LC7 domain-containing protein</fullName>
    </submittedName>
</protein>
<gene>
    <name evidence="2" type="ORF">F7Q99_35460</name>
</gene>
<dbReference type="InterPro" id="IPR004942">
    <property type="entry name" value="Roadblock/LAMTOR2_dom"/>
</dbReference>
<dbReference type="RefSeq" id="WP_153470038.1">
    <property type="nucleotide sequence ID" value="NZ_WBOF01000004.1"/>
</dbReference>
<evidence type="ECO:0000313" key="3">
    <source>
        <dbReference type="Proteomes" id="UP000450000"/>
    </source>
</evidence>
<dbReference type="OrthoDB" id="3213021at2"/>
<keyword evidence="3" id="KW-1185">Reference proteome</keyword>
<evidence type="ECO:0000259" key="1">
    <source>
        <dbReference type="SMART" id="SM00960"/>
    </source>
</evidence>
<name>A0A6N7L0S5_9ACTN</name>
<proteinExistence type="predicted"/>
<feature type="domain" description="Roadblock/LAMTOR2" evidence="1">
    <location>
        <begin position="9"/>
        <end position="99"/>
    </location>
</feature>
<reference evidence="2 3" key="1">
    <citation type="submission" date="2019-09" db="EMBL/GenBank/DDBJ databases">
        <title>Genome Sequences of Streptomyces kaniharaensis ATCC 21070.</title>
        <authorList>
            <person name="Zhu W."/>
            <person name="De Crecy-Lagard V."/>
            <person name="Richards N.G."/>
        </authorList>
    </citation>
    <scope>NUCLEOTIDE SEQUENCE [LARGE SCALE GENOMIC DNA]</scope>
    <source>
        <strain evidence="2 3">SF-557</strain>
    </source>
</reference>
<dbReference type="Gene3D" id="3.30.450.30">
    <property type="entry name" value="Dynein light chain 2a, cytoplasmic"/>
    <property type="match status" value="1"/>
</dbReference>
<dbReference type="AlphaFoldDB" id="A0A6N7L0S5"/>
<sequence length="127" mass="12860">MIQARTDLSEPLTALAGRVPGIRHALQVSRDGLLLASTKGMPRDIADPLSAAVTGMGHLAAGVARVLEGSPTQHISIDYHDAQLLIVTAGDGSLLAVLATGEADLGAIAGELVVLADRLAPATVLPA</sequence>
<dbReference type="PANTHER" id="PTHR36222:SF1">
    <property type="entry name" value="SERINE PROTEASE INHIBITOR RV3364C"/>
    <property type="match status" value="1"/>
</dbReference>
<dbReference type="SUPFAM" id="SSF103196">
    <property type="entry name" value="Roadblock/LC7 domain"/>
    <property type="match status" value="1"/>
</dbReference>
<dbReference type="EMBL" id="WBOF01000004">
    <property type="protein sequence ID" value="MQS17340.1"/>
    <property type="molecule type" value="Genomic_DNA"/>
</dbReference>
<dbReference type="PANTHER" id="PTHR36222">
    <property type="entry name" value="SERINE PROTEASE INHIBITOR RV3364C"/>
    <property type="match status" value="1"/>
</dbReference>
<organism evidence="2 3">
    <name type="scientific">Streptomyces kaniharaensis</name>
    <dbReference type="NCBI Taxonomy" id="212423"/>
    <lineage>
        <taxon>Bacteria</taxon>
        <taxon>Bacillati</taxon>
        <taxon>Actinomycetota</taxon>
        <taxon>Actinomycetes</taxon>
        <taxon>Kitasatosporales</taxon>
        <taxon>Streptomycetaceae</taxon>
        <taxon>Streptomyces</taxon>
    </lineage>
</organism>
<accession>A0A6N7L0S5</accession>
<dbReference type="Pfam" id="PF03259">
    <property type="entry name" value="Robl_LC7"/>
    <property type="match status" value="1"/>
</dbReference>
<dbReference type="SMART" id="SM00960">
    <property type="entry name" value="Robl_LC7"/>
    <property type="match status" value="1"/>
</dbReference>